<dbReference type="AlphaFoldDB" id="A0A8S3A906"/>
<evidence type="ECO:0000313" key="3">
    <source>
        <dbReference type="Proteomes" id="UP000676336"/>
    </source>
</evidence>
<protein>
    <submittedName>
        <fullName evidence="1">Uncharacterized protein</fullName>
    </submittedName>
</protein>
<dbReference type="EMBL" id="CAJOBI010128280">
    <property type="protein sequence ID" value="CAF4711987.1"/>
    <property type="molecule type" value="Genomic_DNA"/>
</dbReference>
<evidence type="ECO:0000313" key="2">
    <source>
        <dbReference type="EMBL" id="CAF5078439.1"/>
    </source>
</evidence>
<reference evidence="1" key="1">
    <citation type="submission" date="2021-02" db="EMBL/GenBank/DDBJ databases">
        <authorList>
            <person name="Nowell W R."/>
        </authorList>
    </citation>
    <scope>NUCLEOTIDE SEQUENCE</scope>
</reference>
<dbReference type="EMBL" id="CAJOBI010237823">
    <property type="protein sequence ID" value="CAF5078439.1"/>
    <property type="molecule type" value="Genomic_DNA"/>
</dbReference>
<evidence type="ECO:0000313" key="1">
    <source>
        <dbReference type="EMBL" id="CAF4711987.1"/>
    </source>
</evidence>
<gene>
    <name evidence="1" type="ORF">SMN809_LOCUS43483</name>
    <name evidence="2" type="ORF">SMN809_LOCUS60659</name>
</gene>
<dbReference type="Proteomes" id="UP000676336">
    <property type="component" value="Unassembled WGS sequence"/>
</dbReference>
<proteinExistence type="predicted"/>
<feature type="non-terminal residue" evidence="1">
    <location>
        <position position="1"/>
    </location>
</feature>
<organism evidence="1 3">
    <name type="scientific">Rotaria magnacalcarata</name>
    <dbReference type="NCBI Taxonomy" id="392030"/>
    <lineage>
        <taxon>Eukaryota</taxon>
        <taxon>Metazoa</taxon>
        <taxon>Spiralia</taxon>
        <taxon>Gnathifera</taxon>
        <taxon>Rotifera</taxon>
        <taxon>Eurotatoria</taxon>
        <taxon>Bdelloidea</taxon>
        <taxon>Philodinida</taxon>
        <taxon>Philodinidae</taxon>
        <taxon>Rotaria</taxon>
    </lineage>
</organism>
<name>A0A8S3A906_9BILA</name>
<sequence length="44" mass="5453">MNKIQIEIQNTSHNWIHCYYNPDGPNYDPTRNRYLQQQQYNQQP</sequence>
<accession>A0A8S3A906</accession>
<comment type="caution">
    <text evidence="1">The sequence shown here is derived from an EMBL/GenBank/DDBJ whole genome shotgun (WGS) entry which is preliminary data.</text>
</comment>